<reference evidence="1" key="2">
    <citation type="journal article" date="2015" name="Fish Shellfish Immunol.">
        <title>Early steps in the European eel (Anguilla anguilla)-Vibrio vulnificus interaction in the gills: Role of the RtxA13 toxin.</title>
        <authorList>
            <person name="Callol A."/>
            <person name="Pajuelo D."/>
            <person name="Ebbesson L."/>
            <person name="Teles M."/>
            <person name="MacKenzie S."/>
            <person name="Amaro C."/>
        </authorList>
    </citation>
    <scope>NUCLEOTIDE SEQUENCE</scope>
</reference>
<accession>A0A0E9WKP6</accession>
<dbReference type="AlphaFoldDB" id="A0A0E9WKP6"/>
<evidence type="ECO:0000313" key="1">
    <source>
        <dbReference type="EMBL" id="JAH90053.1"/>
    </source>
</evidence>
<dbReference type="EMBL" id="GBXM01018524">
    <property type="protein sequence ID" value="JAH90053.1"/>
    <property type="molecule type" value="Transcribed_RNA"/>
</dbReference>
<sequence>MYHKLFVFSPHSYKLSSLGFGTPCKSSSVVIELVRFPFQ</sequence>
<reference evidence="1" key="1">
    <citation type="submission" date="2014-11" db="EMBL/GenBank/DDBJ databases">
        <authorList>
            <person name="Amaro Gonzalez C."/>
        </authorList>
    </citation>
    <scope>NUCLEOTIDE SEQUENCE</scope>
</reference>
<protein>
    <submittedName>
        <fullName evidence="1">Uncharacterized protein</fullName>
    </submittedName>
</protein>
<organism evidence="1">
    <name type="scientific">Anguilla anguilla</name>
    <name type="common">European freshwater eel</name>
    <name type="synonym">Muraena anguilla</name>
    <dbReference type="NCBI Taxonomy" id="7936"/>
    <lineage>
        <taxon>Eukaryota</taxon>
        <taxon>Metazoa</taxon>
        <taxon>Chordata</taxon>
        <taxon>Craniata</taxon>
        <taxon>Vertebrata</taxon>
        <taxon>Euteleostomi</taxon>
        <taxon>Actinopterygii</taxon>
        <taxon>Neopterygii</taxon>
        <taxon>Teleostei</taxon>
        <taxon>Anguilliformes</taxon>
        <taxon>Anguillidae</taxon>
        <taxon>Anguilla</taxon>
    </lineage>
</organism>
<proteinExistence type="predicted"/>
<name>A0A0E9WKP6_ANGAN</name>